<dbReference type="Proteomes" id="UP001055117">
    <property type="component" value="Unassembled WGS sequence"/>
</dbReference>
<name>A0ABQ4QPY3_9HYPH</name>
<sequence length="77" mass="8310">MVKESLIPEAGKGKRVPRPASLGVEIVRANEHGHPLSSTGRQSDRVVDRVDDLVRTVGLGQKQTVVWDFPVGEALAP</sequence>
<evidence type="ECO:0000313" key="2">
    <source>
        <dbReference type="EMBL" id="GJD46672.1"/>
    </source>
</evidence>
<protein>
    <submittedName>
        <fullName evidence="2">Uncharacterized protein</fullName>
    </submittedName>
</protein>
<proteinExistence type="predicted"/>
<comment type="caution">
    <text evidence="2">The sequence shown here is derived from an EMBL/GenBank/DDBJ whole genome shotgun (WGS) entry which is preliminary data.</text>
</comment>
<reference evidence="2 3" key="1">
    <citation type="journal article" date="2021" name="Front. Microbiol.">
        <title>Comprehensive Comparative Genomics and Phenotyping of Methylobacterium Species.</title>
        <authorList>
            <person name="Alessa O."/>
            <person name="Ogura Y."/>
            <person name="Fujitani Y."/>
            <person name="Takami H."/>
            <person name="Hayashi T."/>
            <person name="Sahin N."/>
            <person name="Tani A."/>
        </authorList>
    </citation>
    <scope>NUCLEOTIDE SEQUENCE [LARGE SCALE GENOMIC DNA]</scope>
    <source>
        <strain evidence="2 3">DSM 23679</strain>
    </source>
</reference>
<dbReference type="EMBL" id="BPQG01000083">
    <property type="protein sequence ID" value="GJD46672.1"/>
    <property type="molecule type" value="Genomic_DNA"/>
</dbReference>
<accession>A0ABQ4QPY3</accession>
<feature type="region of interest" description="Disordered" evidence="1">
    <location>
        <begin position="1"/>
        <end position="21"/>
    </location>
</feature>
<gene>
    <name evidence="2" type="ORF">AFCDBAGC_4555</name>
</gene>
<keyword evidence="3" id="KW-1185">Reference proteome</keyword>
<evidence type="ECO:0000256" key="1">
    <source>
        <dbReference type="SAM" id="MobiDB-lite"/>
    </source>
</evidence>
<evidence type="ECO:0000313" key="3">
    <source>
        <dbReference type="Proteomes" id="UP001055117"/>
    </source>
</evidence>
<organism evidence="2 3">
    <name type="scientific">Methylobacterium cerastii</name>
    <dbReference type="NCBI Taxonomy" id="932741"/>
    <lineage>
        <taxon>Bacteria</taxon>
        <taxon>Pseudomonadati</taxon>
        <taxon>Pseudomonadota</taxon>
        <taxon>Alphaproteobacteria</taxon>
        <taxon>Hyphomicrobiales</taxon>
        <taxon>Methylobacteriaceae</taxon>
        <taxon>Methylobacterium</taxon>
    </lineage>
</organism>